<feature type="transmembrane region" description="Helical" evidence="1">
    <location>
        <begin position="60"/>
        <end position="82"/>
    </location>
</feature>
<reference evidence="2 3" key="2">
    <citation type="journal article" date="2009" name="PLoS ONE">
        <title>An integrated genetic and cytogenetic map of the cucumber genome.</title>
        <authorList>
            <person name="Ren Y."/>
            <person name="Zhang Z."/>
            <person name="Liu J."/>
            <person name="Staub J.E."/>
            <person name="Han Y."/>
            <person name="Cheng Z."/>
            <person name="Li X."/>
            <person name="Lu J."/>
            <person name="Miao H."/>
            <person name="Kang H."/>
            <person name="Xie B."/>
            <person name="Gu X."/>
            <person name="Wang X."/>
            <person name="Du Y."/>
            <person name="Jin W."/>
            <person name="Huang S."/>
        </authorList>
    </citation>
    <scope>NUCLEOTIDE SEQUENCE [LARGE SCALE GENOMIC DNA]</scope>
    <source>
        <strain evidence="3">cv. 9930</strain>
    </source>
</reference>
<keyword evidence="1" id="KW-0472">Membrane</keyword>
<dbReference type="EMBL" id="CM002922">
    <property type="protein sequence ID" value="KGN65596.1"/>
    <property type="molecule type" value="Genomic_DNA"/>
</dbReference>
<keyword evidence="1" id="KW-0812">Transmembrane</keyword>
<evidence type="ECO:0000313" key="3">
    <source>
        <dbReference type="Proteomes" id="UP000029981"/>
    </source>
</evidence>
<reference evidence="2 3" key="1">
    <citation type="journal article" date="2009" name="Nat. Genet.">
        <title>The genome of the cucumber, Cucumis sativus L.</title>
        <authorList>
            <person name="Huang S."/>
            <person name="Li R."/>
            <person name="Zhang Z."/>
            <person name="Li L."/>
            <person name="Gu X."/>
            <person name="Fan W."/>
            <person name="Lucas W.J."/>
            <person name="Wang X."/>
            <person name="Xie B."/>
            <person name="Ni P."/>
            <person name="Ren Y."/>
            <person name="Zhu H."/>
            <person name="Li J."/>
            <person name="Lin K."/>
            <person name="Jin W."/>
            <person name="Fei Z."/>
            <person name="Li G."/>
            <person name="Staub J."/>
            <person name="Kilian A."/>
            <person name="van der Vossen E.A."/>
            <person name="Wu Y."/>
            <person name="Guo J."/>
            <person name="He J."/>
            <person name="Jia Z."/>
            <person name="Ren Y."/>
            <person name="Tian G."/>
            <person name="Lu Y."/>
            <person name="Ruan J."/>
            <person name="Qian W."/>
            <person name="Wang M."/>
            <person name="Huang Q."/>
            <person name="Li B."/>
            <person name="Xuan Z."/>
            <person name="Cao J."/>
            <person name="Asan"/>
            <person name="Wu Z."/>
            <person name="Zhang J."/>
            <person name="Cai Q."/>
            <person name="Bai Y."/>
            <person name="Zhao B."/>
            <person name="Han Y."/>
            <person name="Li Y."/>
            <person name="Li X."/>
            <person name="Wang S."/>
            <person name="Shi Q."/>
            <person name="Liu S."/>
            <person name="Cho W.K."/>
            <person name="Kim J.Y."/>
            <person name="Xu Y."/>
            <person name="Heller-Uszynska K."/>
            <person name="Miao H."/>
            <person name="Cheng Z."/>
            <person name="Zhang S."/>
            <person name="Wu J."/>
            <person name="Yang Y."/>
            <person name="Kang H."/>
            <person name="Li M."/>
            <person name="Liang H."/>
            <person name="Ren X."/>
            <person name="Shi Z."/>
            <person name="Wen M."/>
            <person name="Jian M."/>
            <person name="Yang H."/>
            <person name="Zhang G."/>
            <person name="Yang Z."/>
            <person name="Chen R."/>
            <person name="Liu S."/>
            <person name="Li J."/>
            <person name="Ma L."/>
            <person name="Liu H."/>
            <person name="Zhou Y."/>
            <person name="Zhao J."/>
            <person name="Fang X."/>
            <person name="Li G."/>
            <person name="Fang L."/>
            <person name="Li Y."/>
            <person name="Liu D."/>
            <person name="Zheng H."/>
            <person name="Zhang Y."/>
            <person name="Qin N."/>
            <person name="Li Z."/>
            <person name="Yang G."/>
            <person name="Yang S."/>
            <person name="Bolund L."/>
            <person name="Kristiansen K."/>
            <person name="Zheng H."/>
            <person name="Li S."/>
            <person name="Zhang X."/>
            <person name="Yang H."/>
            <person name="Wang J."/>
            <person name="Sun R."/>
            <person name="Zhang B."/>
            <person name="Jiang S."/>
            <person name="Wang J."/>
            <person name="Du Y."/>
            <person name="Li S."/>
        </authorList>
    </citation>
    <scope>NUCLEOTIDE SEQUENCE [LARGE SCALE GENOMIC DNA]</scope>
    <source>
        <strain evidence="3">cv. 9930</strain>
    </source>
</reference>
<dbReference type="Proteomes" id="UP000029981">
    <property type="component" value="Chromosome 1"/>
</dbReference>
<name>A0A0A0M069_CUCSA</name>
<dbReference type="AlphaFoldDB" id="A0A0A0M069"/>
<protein>
    <submittedName>
        <fullName evidence="2">Uncharacterized protein</fullName>
    </submittedName>
</protein>
<organism evidence="2 3">
    <name type="scientific">Cucumis sativus</name>
    <name type="common">Cucumber</name>
    <dbReference type="NCBI Taxonomy" id="3659"/>
    <lineage>
        <taxon>Eukaryota</taxon>
        <taxon>Viridiplantae</taxon>
        <taxon>Streptophyta</taxon>
        <taxon>Embryophyta</taxon>
        <taxon>Tracheophyta</taxon>
        <taxon>Spermatophyta</taxon>
        <taxon>Magnoliopsida</taxon>
        <taxon>eudicotyledons</taxon>
        <taxon>Gunneridae</taxon>
        <taxon>Pentapetalae</taxon>
        <taxon>rosids</taxon>
        <taxon>fabids</taxon>
        <taxon>Cucurbitales</taxon>
        <taxon>Cucurbitaceae</taxon>
        <taxon>Benincaseae</taxon>
        <taxon>Cucumis</taxon>
    </lineage>
</organism>
<gene>
    <name evidence="2" type="ORF">Csa_1G467160</name>
</gene>
<evidence type="ECO:0000256" key="1">
    <source>
        <dbReference type="SAM" id="Phobius"/>
    </source>
</evidence>
<sequence length="115" mass="13409">MMQPERSVHTEHEADRFLSTTRLNFNAFSESSIEYNSIPSPYSKSFDFKIVISNQRRFKWCSYISALLLLLIMALTLLLQFLPHKHNLHEASNNYTVAVNQALKFFDAQKCRNPP</sequence>
<dbReference type="Gramene" id="KGN65596">
    <property type="protein sequence ID" value="KGN65596"/>
    <property type="gene ID" value="Csa_1G467160"/>
</dbReference>
<keyword evidence="1" id="KW-1133">Transmembrane helix</keyword>
<accession>A0A0A0M069</accession>
<proteinExistence type="predicted"/>
<reference evidence="2 3" key="4">
    <citation type="journal article" date="2011" name="BMC Genomics">
        <title>RNA-Seq improves annotation of protein-coding genes in the cucumber genome.</title>
        <authorList>
            <person name="Li Z."/>
            <person name="Zhang Z."/>
            <person name="Yan P."/>
            <person name="Huang S."/>
            <person name="Fei Z."/>
            <person name="Lin K."/>
        </authorList>
    </citation>
    <scope>NUCLEOTIDE SEQUENCE [LARGE SCALE GENOMIC DNA]</scope>
    <source>
        <strain evidence="3">cv. 9930</strain>
    </source>
</reference>
<reference evidence="2 3" key="3">
    <citation type="journal article" date="2010" name="BMC Genomics">
        <title>Transcriptome sequencing and comparative analysis of cucumber flowers with different sex types.</title>
        <authorList>
            <person name="Guo S."/>
            <person name="Zheng Y."/>
            <person name="Joung J.G."/>
            <person name="Liu S."/>
            <person name="Zhang Z."/>
            <person name="Crasta O.R."/>
            <person name="Sobral B.W."/>
            <person name="Xu Y."/>
            <person name="Huang S."/>
            <person name="Fei Z."/>
        </authorList>
    </citation>
    <scope>NUCLEOTIDE SEQUENCE [LARGE SCALE GENOMIC DNA]</scope>
    <source>
        <strain evidence="3">cv. 9930</strain>
    </source>
</reference>
<keyword evidence="3" id="KW-1185">Reference proteome</keyword>
<evidence type="ECO:0000313" key="2">
    <source>
        <dbReference type="EMBL" id="KGN65596.1"/>
    </source>
</evidence>